<dbReference type="AlphaFoldDB" id="A0ABC9Y3A8"/>
<accession>A0ABC9Y3A8</accession>
<keyword evidence="3" id="KW-1185">Reference proteome</keyword>
<feature type="domain" description="Reverse transcriptase" evidence="1">
    <location>
        <begin position="58"/>
        <end position="161"/>
    </location>
</feature>
<keyword evidence="2" id="KW-0649">Protein kinase inhibitor</keyword>
<dbReference type="InterPro" id="IPR000477">
    <property type="entry name" value="RT_dom"/>
</dbReference>
<protein>
    <submittedName>
        <fullName evidence="2">cAMP-dependent protein kinase inhibitor alpha</fullName>
    </submittedName>
</protein>
<evidence type="ECO:0000313" key="3">
    <source>
        <dbReference type="Proteomes" id="UP001623348"/>
    </source>
</evidence>
<dbReference type="GO" id="GO:0004860">
    <property type="term" value="F:protein kinase inhibitor activity"/>
    <property type="evidence" value="ECO:0007669"/>
    <property type="project" value="UniProtKB-KW"/>
</dbReference>
<dbReference type="EMBL" id="BAAFJT010000040">
    <property type="protein sequence ID" value="GAB0204533.1"/>
    <property type="molecule type" value="Genomic_DNA"/>
</dbReference>
<organism evidence="2 3">
    <name type="scientific">Grus japonensis</name>
    <name type="common">Japanese crane</name>
    <name type="synonym">Red-crowned crane</name>
    <dbReference type="NCBI Taxonomy" id="30415"/>
    <lineage>
        <taxon>Eukaryota</taxon>
        <taxon>Metazoa</taxon>
        <taxon>Chordata</taxon>
        <taxon>Craniata</taxon>
        <taxon>Vertebrata</taxon>
        <taxon>Euteleostomi</taxon>
        <taxon>Archelosauria</taxon>
        <taxon>Archosauria</taxon>
        <taxon>Dinosauria</taxon>
        <taxon>Saurischia</taxon>
        <taxon>Theropoda</taxon>
        <taxon>Coelurosauria</taxon>
        <taxon>Aves</taxon>
        <taxon>Neognathae</taxon>
        <taxon>Neoaves</taxon>
        <taxon>Gruiformes</taxon>
        <taxon>Gruidae</taxon>
        <taxon>Grus</taxon>
    </lineage>
</organism>
<gene>
    <name evidence="2" type="ORF">GRJ2_002918900</name>
</gene>
<sequence length="249" mass="27848">MQNVSVSVQSSSSTDVIYLDFCKAFGASSTTSLPLNWRDMDLMDGLFGEYGIGMDGCIQRVVVNSSMSRWRSVSSGVPHGSVLGPVLFNIFVNIIDSGIKCTLSRFADDTKLSGAVDMPEGWDAIQRDLDKLEKWAHVKFMRINVAKCKGLHLGWSNLQHQYRLQDGWIESSPIERDLRVLVEEKLGMSWQCALAAQKASHILGCIESSVTSRSREVILPLCSALVRPHLEYCVQLWGPQHRKDMELVE</sequence>
<proteinExistence type="predicted"/>
<evidence type="ECO:0000313" key="2">
    <source>
        <dbReference type="EMBL" id="GAB0204533.1"/>
    </source>
</evidence>
<dbReference type="Proteomes" id="UP001623348">
    <property type="component" value="Unassembled WGS sequence"/>
</dbReference>
<name>A0ABC9Y3A8_GRUJA</name>
<dbReference type="Pfam" id="PF00078">
    <property type="entry name" value="RVT_1"/>
    <property type="match status" value="1"/>
</dbReference>
<comment type="caution">
    <text evidence="2">The sequence shown here is derived from an EMBL/GenBank/DDBJ whole genome shotgun (WGS) entry which is preliminary data.</text>
</comment>
<evidence type="ECO:0000259" key="1">
    <source>
        <dbReference type="Pfam" id="PF00078"/>
    </source>
</evidence>
<dbReference type="PANTHER" id="PTHR33332">
    <property type="entry name" value="REVERSE TRANSCRIPTASE DOMAIN-CONTAINING PROTEIN"/>
    <property type="match status" value="1"/>
</dbReference>
<reference evidence="2 3" key="1">
    <citation type="submission" date="2024-06" db="EMBL/GenBank/DDBJ databases">
        <title>The draft genome of Grus japonensis, version 3.</title>
        <authorList>
            <person name="Nabeshima K."/>
            <person name="Suzuki S."/>
            <person name="Onuma M."/>
        </authorList>
    </citation>
    <scope>NUCLEOTIDE SEQUENCE [LARGE SCALE GENOMIC DNA]</scope>
    <source>
        <strain evidence="2 3">451A</strain>
    </source>
</reference>